<proteinExistence type="predicted"/>
<sequence>MNKKTYEKWKMRLDMMKEKKKMKVMMKNEKKNIKKEKRKMKRTVGVGGLASEKRTTIMDLPDETSREDLNSQKDTRTSGSVAYDNCEQALEFNP</sequence>
<reference evidence="2" key="1">
    <citation type="submission" date="2020-01" db="EMBL/GenBank/DDBJ databases">
        <authorList>
            <person name="Mishra B."/>
        </authorList>
    </citation>
    <scope>NUCLEOTIDE SEQUENCE [LARGE SCALE GENOMIC DNA]</scope>
</reference>
<protein>
    <submittedName>
        <fullName evidence="2">Uncharacterized protein</fullName>
    </submittedName>
</protein>
<keyword evidence="3" id="KW-1185">Reference proteome</keyword>
<dbReference type="AlphaFoldDB" id="A0A6D2IZ14"/>
<evidence type="ECO:0000256" key="1">
    <source>
        <dbReference type="SAM" id="MobiDB-lite"/>
    </source>
</evidence>
<comment type="caution">
    <text evidence="2">The sequence shown here is derived from an EMBL/GenBank/DDBJ whole genome shotgun (WGS) entry which is preliminary data.</text>
</comment>
<feature type="region of interest" description="Disordered" evidence="1">
    <location>
        <begin position="29"/>
        <end position="94"/>
    </location>
</feature>
<dbReference type="Proteomes" id="UP000467841">
    <property type="component" value="Unassembled WGS sequence"/>
</dbReference>
<feature type="compositionally biased region" description="Basic residues" evidence="1">
    <location>
        <begin position="32"/>
        <end position="42"/>
    </location>
</feature>
<name>A0A6D2IZ14_9BRAS</name>
<organism evidence="2 3">
    <name type="scientific">Microthlaspi erraticum</name>
    <dbReference type="NCBI Taxonomy" id="1685480"/>
    <lineage>
        <taxon>Eukaryota</taxon>
        <taxon>Viridiplantae</taxon>
        <taxon>Streptophyta</taxon>
        <taxon>Embryophyta</taxon>
        <taxon>Tracheophyta</taxon>
        <taxon>Spermatophyta</taxon>
        <taxon>Magnoliopsida</taxon>
        <taxon>eudicotyledons</taxon>
        <taxon>Gunneridae</taxon>
        <taxon>Pentapetalae</taxon>
        <taxon>rosids</taxon>
        <taxon>malvids</taxon>
        <taxon>Brassicales</taxon>
        <taxon>Brassicaceae</taxon>
        <taxon>Coluteocarpeae</taxon>
        <taxon>Microthlaspi</taxon>
    </lineage>
</organism>
<gene>
    <name evidence="2" type="ORF">MERR_LOCUS17861</name>
</gene>
<accession>A0A6D2IZ14</accession>
<dbReference type="EMBL" id="CACVBM020001096">
    <property type="protein sequence ID" value="CAA7030626.1"/>
    <property type="molecule type" value="Genomic_DNA"/>
</dbReference>
<feature type="compositionally biased region" description="Basic and acidic residues" evidence="1">
    <location>
        <begin position="63"/>
        <end position="76"/>
    </location>
</feature>
<evidence type="ECO:0000313" key="3">
    <source>
        <dbReference type="Proteomes" id="UP000467841"/>
    </source>
</evidence>
<evidence type="ECO:0000313" key="2">
    <source>
        <dbReference type="EMBL" id="CAA7030626.1"/>
    </source>
</evidence>